<dbReference type="EMBL" id="JAQQKV010000001">
    <property type="protein sequence ID" value="MDC7675542.1"/>
    <property type="molecule type" value="Genomic_DNA"/>
</dbReference>
<dbReference type="RefSeq" id="WP_272743859.1">
    <property type="nucleotide sequence ID" value="NZ_JAQQKV010000001.1"/>
</dbReference>
<keyword evidence="2" id="KW-1133">Transmembrane helix</keyword>
<proteinExistence type="predicted"/>
<protein>
    <submittedName>
        <fullName evidence="3">Uncharacterized protein</fullName>
    </submittedName>
</protein>
<evidence type="ECO:0000313" key="4">
    <source>
        <dbReference type="Proteomes" id="UP001218579"/>
    </source>
</evidence>
<name>A0ABT5HH11_9CAUL</name>
<feature type="transmembrane region" description="Helical" evidence="2">
    <location>
        <begin position="45"/>
        <end position="65"/>
    </location>
</feature>
<feature type="compositionally biased region" description="Basic and acidic residues" evidence="1">
    <location>
        <begin position="116"/>
        <end position="125"/>
    </location>
</feature>
<feature type="region of interest" description="Disordered" evidence="1">
    <location>
        <begin position="98"/>
        <end position="170"/>
    </location>
</feature>
<evidence type="ECO:0000256" key="1">
    <source>
        <dbReference type="SAM" id="MobiDB-lite"/>
    </source>
</evidence>
<evidence type="ECO:0000313" key="3">
    <source>
        <dbReference type="EMBL" id="MDC7675542.1"/>
    </source>
</evidence>
<dbReference type="Proteomes" id="UP001218579">
    <property type="component" value="Unassembled WGS sequence"/>
</dbReference>
<keyword evidence="4" id="KW-1185">Reference proteome</keyword>
<accession>A0ABT5HH11</accession>
<keyword evidence="2" id="KW-0812">Transmembrane</keyword>
<keyword evidence="2" id="KW-0472">Membrane</keyword>
<sequence>MKKIFSKIQLMREFTMTQFTEWRRGLFRMVSERNPRHLQLLRPRMYLGGLVSLAIHLIIFLFIFASRPDNLSGIASNSFTGSGNDTATFQSVRLVSAPLNSEEKPAQSENSPLETEAEKLPREQDTADTAKPFEEIPSPEPLATNASPLQAAADVSKPSDAAANGSPDGTQNILSQIARCLPPGSRPTLVGAQLHLELDEIGALLAVPKVSMDLATSSKADVKSANQIIQAALQCGPYVTAQNEERSFVFSPNFSGIP</sequence>
<reference evidence="3 4" key="1">
    <citation type="submission" date="2023-01" db="EMBL/GenBank/DDBJ databases">
        <title>Novel species of the genus Asticcacaulis isolated from rivers.</title>
        <authorList>
            <person name="Lu H."/>
        </authorList>
    </citation>
    <scope>NUCLEOTIDE SEQUENCE [LARGE SCALE GENOMIC DNA]</scope>
    <source>
        <strain evidence="3 4">LKC15W</strain>
    </source>
</reference>
<comment type="caution">
    <text evidence="3">The sequence shown here is derived from an EMBL/GenBank/DDBJ whole genome shotgun (WGS) entry which is preliminary data.</text>
</comment>
<gene>
    <name evidence="3" type="ORF">PQU98_05345</name>
</gene>
<organism evidence="3 4">
    <name type="scientific">Asticcacaulis machinosus</name>
    <dbReference type="NCBI Taxonomy" id="2984211"/>
    <lineage>
        <taxon>Bacteria</taxon>
        <taxon>Pseudomonadati</taxon>
        <taxon>Pseudomonadota</taxon>
        <taxon>Alphaproteobacteria</taxon>
        <taxon>Caulobacterales</taxon>
        <taxon>Caulobacteraceae</taxon>
        <taxon>Asticcacaulis</taxon>
    </lineage>
</organism>
<evidence type="ECO:0000256" key="2">
    <source>
        <dbReference type="SAM" id="Phobius"/>
    </source>
</evidence>